<gene>
    <name evidence="3" type="ORF">EJB05_42403</name>
</gene>
<dbReference type="AlphaFoldDB" id="A0A5J9TCB9"/>
<dbReference type="Proteomes" id="UP000324897">
    <property type="component" value="Chromosome 3"/>
</dbReference>
<evidence type="ECO:0008006" key="5">
    <source>
        <dbReference type="Google" id="ProtNLM"/>
    </source>
</evidence>
<feature type="transmembrane region" description="Helical" evidence="2">
    <location>
        <begin position="305"/>
        <end position="325"/>
    </location>
</feature>
<dbReference type="OrthoDB" id="693760at2759"/>
<evidence type="ECO:0000313" key="4">
    <source>
        <dbReference type="Proteomes" id="UP000324897"/>
    </source>
</evidence>
<protein>
    <recommendedName>
        <fullName evidence="5">FBD domain-containing protein</fullName>
    </recommendedName>
</protein>
<reference evidence="3 4" key="1">
    <citation type="journal article" date="2019" name="Sci. Rep.">
        <title>A high-quality genome of Eragrostis curvula grass provides insights into Poaceae evolution and supports new strategies to enhance forage quality.</title>
        <authorList>
            <person name="Carballo J."/>
            <person name="Santos B.A.C.M."/>
            <person name="Zappacosta D."/>
            <person name="Garbus I."/>
            <person name="Selva J.P."/>
            <person name="Gallo C.A."/>
            <person name="Diaz A."/>
            <person name="Albertini E."/>
            <person name="Caccamo M."/>
            <person name="Echenique V."/>
        </authorList>
    </citation>
    <scope>NUCLEOTIDE SEQUENCE [LARGE SCALE GENOMIC DNA]</scope>
    <source>
        <strain evidence="4">cv. Victoria</strain>
        <tissue evidence="3">Leaf</tissue>
    </source>
</reference>
<sequence>MEQDGGAAKCSEHSSSDDDVVDEDRLSALPMMSSSSSCSTSTPRMLILSRRWRHIWTLLPELKFRFDVAPEPYRFRDALATSDVPLHNLFAEYKDANPESFSVWLPAAARRLSGNLTLHNSAIRRNANDEEEAAQGGTIELPCLEKATIILLHLGLLSLAMPPAGVFTRLAHLTLNGVRFHGPCELRDAVSSARCPLIKLFGLRQLTIVAQALTELAVANCFAHAPPSEWSANISAPQLQLLEWKDPYDEFVQFGDMAHLRRLSDFMFFRFKAIESLMITLLYMPEIGGYQYLMDDMTVLPNFTFLDLVVIANGHSFGASSFHVLKMCTSIRRMALSFSYPTYYEAPTACSSGCICDQSANWKTEELLLNRLQELEIEEFRGCEHEFAFMKRLFGWATVLNQVTVNFSHQITGSESKIKEFFQMFQSFSRPGIYMKFLLR</sequence>
<keyword evidence="4" id="KW-1185">Reference proteome</keyword>
<name>A0A5J9TCB9_9POAL</name>
<feature type="transmembrane region" description="Helical" evidence="2">
    <location>
        <begin position="267"/>
        <end position="285"/>
    </location>
</feature>
<dbReference type="PANTHER" id="PTHR34709">
    <property type="entry name" value="OS10G0396666 PROTEIN"/>
    <property type="match status" value="1"/>
</dbReference>
<feature type="non-terminal residue" evidence="3">
    <location>
        <position position="1"/>
    </location>
</feature>
<feature type="region of interest" description="Disordered" evidence="1">
    <location>
        <begin position="1"/>
        <end position="20"/>
    </location>
</feature>
<proteinExistence type="predicted"/>
<dbReference type="InterPro" id="IPR055312">
    <property type="entry name" value="FBL15-like"/>
</dbReference>
<evidence type="ECO:0000256" key="2">
    <source>
        <dbReference type="SAM" id="Phobius"/>
    </source>
</evidence>
<dbReference type="EMBL" id="RWGY01000039">
    <property type="protein sequence ID" value="TVU08974.1"/>
    <property type="molecule type" value="Genomic_DNA"/>
</dbReference>
<organism evidence="3 4">
    <name type="scientific">Eragrostis curvula</name>
    <name type="common">weeping love grass</name>
    <dbReference type="NCBI Taxonomy" id="38414"/>
    <lineage>
        <taxon>Eukaryota</taxon>
        <taxon>Viridiplantae</taxon>
        <taxon>Streptophyta</taxon>
        <taxon>Embryophyta</taxon>
        <taxon>Tracheophyta</taxon>
        <taxon>Spermatophyta</taxon>
        <taxon>Magnoliopsida</taxon>
        <taxon>Liliopsida</taxon>
        <taxon>Poales</taxon>
        <taxon>Poaceae</taxon>
        <taxon>PACMAD clade</taxon>
        <taxon>Chloridoideae</taxon>
        <taxon>Eragrostideae</taxon>
        <taxon>Eragrostidinae</taxon>
        <taxon>Eragrostis</taxon>
    </lineage>
</organism>
<keyword evidence="2" id="KW-0472">Membrane</keyword>
<accession>A0A5J9TCB9</accession>
<evidence type="ECO:0000256" key="1">
    <source>
        <dbReference type="SAM" id="MobiDB-lite"/>
    </source>
</evidence>
<dbReference type="PANTHER" id="PTHR34709:SF74">
    <property type="entry name" value="F-BOX DOMAIN-CONTAINING PROTEIN"/>
    <property type="match status" value="1"/>
</dbReference>
<dbReference type="Gramene" id="TVU08974">
    <property type="protein sequence ID" value="TVU08974"/>
    <property type="gene ID" value="EJB05_42403"/>
</dbReference>
<comment type="caution">
    <text evidence="3">The sequence shown here is derived from an EMBL/GenBank/DDBJ whole genome shotgun (WGS) entry which is preliminary data.</text>
</comment>
<evidence type="ECO:0000313" key="3">
    <source>
        <dbReference type="EMBL" id="TVU08974.1"/>
    </source>
</evidence>
<keyword evidence="2" id="KW-1133">Transmembrane helix</keyword>
<keyword evidence="2" id="KW-0812">Transmembrane</keyword>